<dbReference type="NCBIfam" id="TIGR02772">
    <property type="entry name" value="Ku_bact"/>
    <property type="match status" value="1"/>
</dbReference>
<dbReference type="RefSeq" id="WP_187744109.1">
    <property type="nucleotide sequence ID" value="NZ_CP060825.1"/>
</dbReference>
<keyword evidence="1 3" id="KW-0238">DNA-binding</keyword>
<keyword evidence="3" id="KW-0234">DNA repair</keyword>
<feature type="domain" description="Ku" evidence="5">
    <location>
        <begin position="53"/>
        <end position="182"/>
    </location>
</feature>
<dbReference type="PANTHER" id="PTHR41251">
    <property type="entry name" value="NON-HOMOLOGOUS END JOINING PROTEIN KU"/>
    <property type="match status" value="1"/>
</dbReference>
<keyword evidence="7" id="KW-1185">Reference proteome</keyword>
<feature type="region of interest" description="Disordered" evidence="4">
    <location>
        <begin position="253"/>
        <end position="338"/>
    </location>
</feature>
<dbReference type="EMBL" id="CP060825">
    <property type="protein sequence ID" value="QNP67056.1"/>
    <property type="molecule type" value="Genomic_DNA"/>
</dbReference>
<sequence length="338" mass="36038">MPRPIWTGAISFGLVTIPIKVLPATESHTISFRQIHLEDGGRIRYRKVCELDGKQLTDDEITRGYEYAKDTLVAVTDEDLDGMPLPTAKAIEIVAFVPAGSIDPVRIGASYYLEGDGQVAAKPYKLLRQALERSSKVAVAKFALRGRERLGLLRVKEDTLVLHAMHWPDEIRSPGTLAPEPVELTDDEVDGALALMDTMSEEQLPELTDHYRQALEDVIAAKAEGRQPSAPQDEEKPAGEVVDLMAALDASVAAAREQRGEGGDATVHEMPGARKSAGGKRTAKKAAAKKADSGGSGAKKSAAKKSSSASAKKAAAKKAAPGKTASAKTAGRRPRRAS</sequence>
<dbReference type="CDD" id="cd00789">
    <property type="entry name" value="KU_like"/>
    <property type="match status" value="1"/>
</dbReference>
<evidence type="ECO:0000256" key="1">
    <source>
        <dbReference type="ARBA" id="ARBA00023125"/>
    </source>
</evidence>
<evidence type="ECO:0000313" key="7">
    <source>
        <dbReference type="Proteomes" id="UP000516230"/>
    </source>
</evidence>
<accession>A0A7H0I2P0</accession>
<reference evidence="6 7" key="1">
    <citation type="submission" date="2020-08" db="EMBL/GenBank/DDBJ databases">
        <title>A novel species.</title>
        <authorList>
            <person name="Gao J."/>
        </authorList>
    </citation>
    <scope>NUCLEOTIDE SEQUENCE [LARGE SCALE GENOMIC DNA]</scope>
    <source>
        <strain evidence="6 7">CRPJ-33</strain>
    </source>
</reference>
<dbReference type="GO" id="GO:0003690">
    <property type="term" value="F:double-stranded DNA binding"/>
    <property type="evidence" value="ECO:0007669"/>
    <property type="project" value="UniProtKB-UniRule"/>
</dbReference>
<dbReference type="PIRSF" id="PIRSF006493">
    <property type="entry name" value="Prok_Ku"/>
    <property type="match status" value="1"/>
</dbReference>
<dbReference type="PANTHER" id="PTHR41251:SF1">
    <property type="entry name" value="NON-HOMOLOGOUS END JOINING PROTEIN KU"/>
    <property type="match status" value="1"/>
</dbReference>
<organism evidence="6 7">
    <name type="scientific">Streptomyces genisteinicus</name>
    <dbReference type="NCBI Taxonomy" id="2768068"/>
    <lineage>
        <taxon>Bacteria</taxon>
        <taxon>Bacillati</taxon>
        <taxon>Actinomycetota</taxon>
        <taxon>Actinomycetes</taxon>
        <taxon>Kitasatosporales</taxon>
        <taxon>Streptomycetaceae</taxon>
        <taxon>Streptomyces</taxon>
    </lineage>
</organism>
<evidence type="ECO:0000313" key="6">
    <source>
        <dbReference type="EMBL" id="QNP67056.1"/>
    </source>
</evidence>
<dbReference type="GO" id="GO:0006310">
    <property type="term" value="P:DNA recombination"/>
    <property type="evidence" value="ECO:0007669"/>
    <property type="project" value="UniProtKB-KW"/>
</dbReference>
<dbReference type="SMART" id="SM00559">
    <property type="entry name" value="Ku78"/>
    <property type="match status" value="1"/>
</dbReference>
<evidence type="ECO:0000256" key="2">
    <source>
        <dbReference type="ARBA" id="ARBA00023172"/>
    </source>
</evidence>
<dbReference type="Proteomes" id="UP000516230">
    <property type="component" value="Chromosome"/>
</dbReference>
<comment type="function">
    <text evidence="3">With LigD forms a non-homologous end joining (NHEJ) DNA repair enzyme, which repairs dsDNA breaks with reduced fidelity. Binds linear dsDNA with 5'- and 3'- overhangs but not closed circular dsDNA nor ssDNA. Recruits and stimulates the ligase activity of LigD.</text>
</comment>
<dbReference type="HAMAP" id="MF_01875">
    <property type="entry name" value="Prokaryotic_Ku"/>
    <property type="match status" value="1"/>
</dbReference>
<comment type="subunit">
    <text evidence="3">Homodimer. Interacts with LigD.</text>
</comment>
<gene>
    <name evidence="3" type="primary">ku</name>
    <name evidence="6" type="ORF">IAG43_31935</name>
</gene>
<evidence type="ECO:0000256" key="3">
    <source>
        <dbReference type="HAMAP-Rule" id="MF_01875"/>
    </source>
</evidence>
<comment type="similarity">
    <text evidence="3">Belongs to the prokaryotic Ku family.</text>
</comment>
<evidence type="ECO:0000256" key="4">
    <source>
        <dbReference type="SAM" id="MobiDB-lite"/>
    </source>
</evidence>
<dbReference type="AlphaFoldDB" id="A0A7H0I2P0"/>
<dbReference type="FunFam" id="2.40.290.10:FF:000004">
    <property type="entry name" value="Non-homologous end joining protein Ku"/>
    <property type="match status" value="1"/>
</dbReference>
<evidence type="ECO:0000259" key="5">
    <source>
        <dbReference type="SMART" id="SM00559"/>
    </source>
</evidence>
<dbReference type="SUPFAM" id="SSF100939">
    <property type="entry name" value="SPOC domain-like"/>
    <property type="match status" value="1"/>
</dbReference>
<keyword evidence="2 3" id="KW-0233">DNA recombination</keyword>
<dbReference type="InterPro" id="IPR009187">
    <property type="entry name" value="Prok_Ku"/>
</dbReference>
<dbReference type="Gene3D" id="2.40.290.10">
    <property type="match status" value="1"/>
</dbReference>
<feature type="compositionally biased region" description="Low complexity" evidence="4">
    <location>
        <begin position="298"/>
        <end position="329"/>
    </location>
</feature>
<dbReference type="InterPro" id="IPR006164">
    <property type="entry name" value="DNA_bd_Ku70/Ku80"/>
</dbReference>
<dbReference type="Pfam" id="PF02735">
    <property type="entry name" value="Ku"/>
    <property type="match status" value="1"/>
</dbReference>
<feature type="compositionally biased region" description="Basic residues" evidence="4">
    <location>
        <begin position="277"/>
        <end position="288"/>
    </location>
</feature>
<keyword evidence="3" id="KW-0227">DNA damage</keyword>
<dbReference type="KEGG" id="sgj:IAG43_31935"/>
<dbReference type="GO" id="GO:0006303">
    <property type="term" value="P:double-strand break repair via nonhomologous end joining"/>
    <property type="evidence" value="ECO:0007669"/>
    <property type="project" value="UniProtKB-UniRule"/>
</dbReference>
<protein>
    <recommendedName>
        <fullName evidence="3">Non-homologous end joining protein Ku</fullName>
    </recommendedName>
</protein>
<name>A0A7H0I2P0_9ACTN</name>
<dbReference type="InterPro" id="IPR016194">
    <property type="entry name" value="SPOC-like_C_dom_sf"/>
</dbReference>
<proteinExistence type="inferred from homology"/>